<evidence type="ECO:0000313" key="7">
    <source>
        <dbReference type="Proteomes" id="UP001152888"/>
    </source>
</evidence>
<comment type="subcellular location">
    <subcellularLocation>
        <location evidence="1">Membrane</location>
        <topology evidence="1">Multi-pass membrane protein</topology>
    </subcellularLocation>
</comment>
<comment type="caution">
    <text evidence="6">The sequence shown here is derived from an EMBL/GenBank/DDBJ whole genome shotgun (WGS) entry which is preliminary data.</text>
</comment>
<dbReference type="AlphaFoldDB" id="A0A9P0KA73"/>
<dbReference type="SUPFAM" id="SSF103473">
    <property type="entry name" value="MFS general substrate transporter"/>
    <property type="match status" value="1"/>
</dbReference>
<organism evidence="6 7">
    <name type="scientific">Acanthoscelides obtectus</name>
    <name type="common">Bean weevil</name>
    <name type="synonym">Bruchus obtectus</name>
    <dbReference type="NCBI Taxonomy" id="200917"/>
    <lineage>
        <taxon>Eukaryota</taxon>
        <taxon>Metazoa</taxon>
        <taxon>Ecdysozoa</taxon>
        <taxon>Arthropoda</taxon>
        <taxon>Hexapoda</taxon>
        <taxon>Insecta</taxon>
        <taxon>Pterygota</taxon>
        <taxon>Neoptera</taxon>
        <taxon>Endopterygota</taxon>
        <taxon>Coleoptera</taxon>
        <taxon>Polyphaga</taxon>
        <taxon>Cucujiformia</taxon>
        <taxon>Chrysomeloidea</taxon>
        <taxon>Chrysomelidae</taxon>
        <taxon>Bruchinae</taxon>
        <taxon>Bruchini</taxon>
        <taxon>Acanthoscelides</taxon>
    </lineage>
</organism>
<dbReference type="EMBL" id="CAKOFQ010006766">
    <property type="protein sequence ID" value="CAH1969778.1"/>
    <property type="molecule type" value="Genomic_DNA"/>
</dbReference>
<dbReference type="Proteomes" id="UP001152888">
    <property type="component" value="Unassembled WGS sequence"/>
</dbReference>
<dbReference type="InterPro" id="IPR049680">
    <property type="entry name" value="FLVCR1-2_SLC49-like"/>
</dbReference>
<evidence type="ECO:0000256" key="4">
    <source>
        <dbReference type="ARBA" id="ARBA00023136"/>
    </source>
</evidence>
<gene>
    <name evidence="6" type="ORF">ACAOBT_LOCUS8549</name>
</gene>
<proteinExistence type="predicted"/>
<sequence length="127" mass="14111">MALGIALGFLLPPVIVRNHENVDDIGADINVMCWGAAIAIAPVALTVLFYFPDEPPNPPSQAQLKERENKEVVNFKVFLKSLKTLFKNNAFLIHAFSYGLNLAIYSAIGTLLNQFILNYFELLMMAP</sequence>
<name>A0A9P0KA73_ACAOB</name>
<evidence type="ECO:0000256" key="5">
    <source>
        <dbReference type="SAM" id="Phobius"/>
    </source>
</evidence>
<dbReference type="InterPro" id="IPR036259">
    <property type="entry name" value="MFS_trans_sf"/>
</dbReference>
<dbReference type="OrthoDB" id="6779732at2759"/>
<dbReference type="PANTHER" id="PTHR10924:SF4">
    <property type="entry name" value="GH15861P"/>
    <property type="match status" value="1"/>
</dbReference>
<keyword evidence="3 5" id="KW-1133">Transmembrane helix</keyword>
<reference evidence="6" key="1">
    <citation type="submission" date="2022-03" db="EMBL/GenBank/DDBJ databases">
        <authorList>
            <person name="Sayadi A."/>
        </authorList>
    </citation>
    <scope>NUCLEOTIDE SEQUENCE</scope>
</reference>
<keyword evidence="4 5" id="KW-0472">Membrane</keyword>
<accession>A0A9P0KA73</accession>
<dbReference type="GO" id="GO:0016020">
    <property type="term" value="C:membrane"/>
    <property type="evidence" value="ECO:0007669"/>
    <property type="project" value="UniProtKB-SubCell"/>
</dbReference>
<evidence type="ECO:0000313" key="6">
    <source>
        <dbReference type="EMBL" id="CAH1969778.1"/>
    </source>
</evidence>
<keyword evidence="7" id="KW-1185">Reference proteome</keyword>
<dbReference type="GO" id="GO:0097037">
    <property type="term" value="P:heme export"/>
    <property type="evidence" value="ECO:0007669"/>
    <property type="project" value="TreeGrafter"/>
</dbReference>
<evidence type="ECO:0000256" key="2">
    <source>
        <dbReference type="ARBA" id="ARBA00022692"/>
    </source>
</evidence>
<feature type="transmembrane region" description="Helical" evidence="5">
    <location>
        <begin position="34"/>
        <end position="51"/>
    </location>
</feature>
<feature type="transmembrane region" description="Helical" evidence="5">
    <location>
        <begin position="90"/>
        <end position="117"/>
    </location>
</feature>
<evidence type="ECO:0000256" key="3">
    <source>
        <dbReference type="ARBA" id="ARBA00022989"/>
    </source>
</evidence>
<dbReference type="Gene3D" id="1.20.1250.20">
    <property type="entry name" value="MFS general substrate transporter like domains"/>
    <property type="match status" value="1"/>
</dbReference>
<dbReference type="GO" id="GO:0015232">
    <property type="term" value="F:heme transmembrane transporter activity"/>
    <property type="evidence" value="ECO:0007669"/>
    <property type="project" value="TreeGrafter"/>
</dbReference>
<dbReference type="PANTHER" id="PTHR10924">
    <property type="entry name" value="MAJOR FACILITATOR SUPERFAMILY PROTEIN-RELATED"/>
    <property type="match status" value="1"/>
</dbReference>
<evidence type="ECO:0000256" key="1">
    <source>
        <dbReference type="ARBA" id="ARBA00004141"/>
    </source>
</evidence>
<keyword evidence="2 5" id="KW-0812">Transmembrane</keyword>
<dbReference type="GO" id="GO:0020037">
    <property type="term" value="F:heme binding"/>
    <property type="evidence" value="ECO:0007669"/>
    <property type="project" value="TreeGrafter"/>
</dbReference>
<protein>
    <submittedName>
        <fullName evidence="6">Uncharacterized protein</fullName>
    </submittedName>
</protein>